<sequence>MSFQPIVVGSGLVGWQFLQSTQARQKEVFNASPLLKRDTDYFAENIGSVKSAEDLVSDRRMLRVALGAFGLQDDIDSKFFIRKILEEGTTERSALANKLADERYKAFSKAFGFGNPRGPGTSAPGFAEDIVAKFRQQSFEVAVGESDQSLRLALNFERGLTEINESGSSENAQWFRLMGTPPMRTVLEKALNLPKTFGQLDIDVQKQVFQDKAQARFGTDKISEMLEPDVMKKIVQTYLLQEQIGLFQATSSGQIAITLLQTARR</sequence>
<protein>
    <recommendedName>
        <fullName evidence="3">Flagellar protein</fullName>
    </recommendedName>
</protein>
<dbReference type="InterPro" id="IPR023157">
    <property type="entry name" value="AGR-C-984p-like_sf"/>
</dbReference>
<dbReference type="STRING" id="321339.SAMN05444340_10117"/>
<dbReference type="EMBL" id="FNPF01000001">
    <property type="protein sequence ID" value="SDX82674.1"/>
    <property type="molecule type" value="Genomic_DNA"/>
</dbReference>
<evidence type="ECO:0000313" key="2">
    <source>
        <dbReference type="Proteomes" id="UP000199286"/>
    </source>
</evidence>
<organism evidence="1 2">
    <name type="scientific">Citreimonas salinaria</name>
    <dbReference type="NCBI Taxonomy" id="321339"/>
    <lineage>
        <taxon>Bacteria</taxon>
        <taxon>Pseudomonadati</taxon>
        <taxon>Pseudomonadota</taxon>
        <taxon>Alphaproteobacteria</taxon>
        <taxon>Rhodobacterales</taxon>
        <taxon>Roseobacteraceae</taxon>
        <taxon>Citreimonas</taxon>
    </lineage>
</organism>
<dbReference type="SUPFAM" id="SSF158837">
    <property type="entry name" value="AGR C 984p-like"/>
    <property type="match status" value="1"/>
</dbReference>
<accession>A0A1H3EXM2</accession>
<dbReference type="Proteomes" id="UP000199286">
    <property type="component" value="Unassembled WGS sequence"/>
</dbReference>
<dbReference type="AlphaFoldDB" id="A0A1H3EXM2"/>
<gene>
    <name evidence="1" type="ORF">SAMN05444340_10117</name>
</gene>
<evidence type="ECO:0000313" key="1">
    <source>
        <dbReference type="EMBL" id="SDX82674.1"/>
    </source>
</evidence>
<dbReference type="OrthoDB" id="7824597at2"/>
<proteinExistence type="predicted"/>
<dbReference type="Gene3D" id="1.10.3700.10">
    <property type="entry name" value="AGR C 984p-like"/>
    <property type="match status" value="1"/>
</dbReference>
<dbReference type="InterPro" id="IPR010626">
    <property type="entry name" value="DUF1217"/>
</dbReference>
<name>A0A1H3EXM2_9RHOB</name>
<keyword evidence="2" id="KW-1185">Reference proteome</keyword>
<reference evidence="1 2" key="1">
    <citation type="submission" date="2016-10" db="EMBL/GenBank/DDBJ databases">
        <authorList>
            <person name="de Groot N.N."/>
        </authorList>
    </citation>
    <scope>NUCLEOTIDE SEQUENCE [LARGE SCALE GENOMIC DNA]</scope>
    <source>
        <strain evidence="1 2">DSM 26880</strain>
    </source>
</reference>
<dbReference type="Pfam" id="PF06748">
    <property type="entry name" value="DUF1217"/>
    <property type="match status" value="1"/>
</dbReference>
<evidence type="ECO:0008006" key="3">
    <source>
        <dbReference type="Google" id="ProtNLM"/>
    </source>
</evidence>